<evidence type="ECO:0000256" key="1">
    <source>
        <dbReference type="SAM" id="MobiDB-lite"/>
    </source>
</evidence>
<evidence type="ECO:0000313" key="2">
    <source>
        <dbReference type="EMBL" id="JAT79098.1"/>
    </source>
</evidence>
<feature type="compositionally biased region" description="Basic and acidic residues" evidence="1">
    <location>
        <begin position="139"/>
        <end position="155"/>
    </location>
</feature>
<dbReference type="EMBL" id="GETE01000458">
    <property type="protein sequence ID" value="JAT79098.1"/>
    <property type="molecule type" value="Transcribed_RNA"/>
</dbReference>
<protein>
    <submittedName>
        <fullName evidence="2">Cchc type zinc finger protein like</fullName>
    </submittedName>
</protein>
<accession>A0A1D2AIX7</accession>
<feature type="non-terminal residue" evidence="2">
    <location>
        <position position="1"/>
    </location>
</feature>
<reference evidence="2" key="1">
    <citation type="submission" date="2016-07" db="EMBL/GenBank/DDBJ databases">
        <title>Salivary Glands transcriptome analysis on engorged females of Ornithodoros brasiliensis (Acari:Argasidae).</title>
        <authorList>
            <person name="Simons S.M."/>
            <person name="Carvalho E."/>
            <person name="Junqueira-de-Azevedo I."/>
            <person name="Ho P.L."/>
            <person name="Giovanni D."/>
            <person name="Mendonca R."/>
            <person name="Onofrio V."/>
            <person name="Landulfo G."/>
            <person name="Ramirez D."/>
            <person name="Barros-Battesti D."/>
        </authorList>
    </citation>
    <scope>NUCLEOTIDE SEQUENCE</scope>
    <source>
        <strain evidence="2">Female</strain>
        <tissue evidence="2">Salivary gland</tissue>
    </source>
</reference>
<feature type="region of interest" description="Disordered" evidence="1">
    <location>
        <begin position="139"/>
        <end position="161"/>
    </location>
</feature>
<organism evidence="2">
    <name type="scientific">Ornithodoros brasiliensis</name>
    <name type="common">Mouro tick</name>
    <dbReference type="NCBI Taxonomy" id="888526"/>
    <lineage>
        <taxon>Eukaryota</taxon>
        <taxon>Metazoa</taxon>
        <taxon>Ecdysozoa</taxon>
        <taxon>Arthropoda</taxon>
        <taxon>Chelicerata</taxon>
        <taxon>Arachnida</taxon>
        <taxon>Acari</taxon>
        <taxon>Parasitiformes</taxon>
        <taxon>Ixodida</taxon>
        <taxon>Ixodoidea</taxon>
        <taxon>Argasidae</taxon>
        <taxon>Ornithodorinae</taxon>
        <taxon>Ornithodoros</taxon>
    </lineage>
</organism>
<dbReference type="AlphaFoldDB" id="A0A1D2AIX7"/>
<sequence length="161" mass="18929">KKYTVPHSHVIPQRYTQTHKYKLTSFLKTAKFQYFLLFHSCLLRKNHLWEDEIRGRKKSKNHECRRRARKCVAQGLGTRNFVGLAFSQTSHAGLDFSAPRCLHVELFRDIRFLFSNSAAPHRRYFGECFTTGNKVRGRNEKQNVRGREKGWVRDGSEDELG</sequence>
<name>A0A1D2AIX7_ORNBR</name>
<proteinExistence type="predicted"/>